<dbReference type="Proteomes" id="UP000016648">
    <property type="component" value="Unassembled WGS sequence"/>
</dbReference>
<protein>
    <submittedName>
        <fullName evidence="2">Uncharacterized protein</fullName>
    </submittedName>
</protein>
<reference evidence="2 3" key="1">
    <citation type="submission" date="2013-08" db="EMBL/GenBank/DDBJ databases">
        <authorList>
            <person name="Durkin A.S."/>
            <person name="Haft D.R."/>
            <person name="McCorrison J."/>
            <person name="Torralba M."/>
            <person name="Gillis M."/>
            <person name="Haft D.H."/>
            <person name="Methe B."/>
            <person name="Sutton G."/>
            <person name="Nelson K.E."/>
        </authorList>
    </citation>
    <scope>NUCLEOTIDE SEQUENCE [LARGE SCALE GENOMIC DNA]</scope>
    <source>
        <strain evidence="2 3">F0067</strain>
    </source>
</reference>
<gene>
    <name evidence="2" type="ORF">HMPREF9135_0676</name>
</gene>
<evidence type="ECO:0000256" key="1">
    <source>
        <dbReference type="SAM" id="MobiDB-lite"/>
    </source>
</evidence>
<dbReference type="AlphaFoldDB" id="U2P5A9"/>
<keyword evidence="3" id="KW-1185">Reference proteome</keyword>
<proteinExistence type="predicted"/>
<evidence type="ECO:0000313" key="3">
    <source>
        <dbReference type="Proteomes" id="UP000016648"/>
    </source>
</evidence>
<dbReference type="RefSeq" id="WP_021590039.1">
    <property type="nucleotide sequence ID" value="NZ_AWEY01000032.1"/>
</dbReference>
<feature type="region of interest" description="Disordered" evidence="1">
    <location>
        <begin position="31"/>
        <end position="56"/>
    </location>
</feature>
<sequence>MDQKQKERRLYQKPQVQIIGVEPYCSLLAGSNLGGHNSAGDDGNDLNAKRGWFDEE</sequence>
<organism evidence="2 3">
    <name type="scientific">Segatella baroniae F0067</name>
    <dbReference type="NCBI Taxonomy" id="1115809"/>
    <lineage>
        <taxon>Bacteria</taxon>
        <taxon>Pseudomonadati</taxon>
        <taxon>Bacteroidota</taxon>
        <taxon>Bacteroidia</taxon>
        <taxon>Bacteroidales</taxon>
        <taxon>Prevotellaceae</taxon>
        <taxon>Segatella</taxon>
    </lineage>
</organism>
<comment type="caution">
    <text evidence="2">The sequence shown here is derived from an EMBL/GenBank/DDBJ whole genome shotgun (WGS) entry which is preliminary data.</text>
</comment>
<accession>U2P5A9</accession>
<dbReference type="EMBL" id="AWEY01000032">
    <property type="protein sequence ID" value="ERK38904.1"/>
    <property type="molecule type" value="Genomic_DNA"/>
</dbReference>
<name>U2P5A9_9BACT</name>
<feature type="compositionally biased region" description="Basic and acidic residues" evidence="1">
    <location>
        <begin position="47"/>
        <end position="56"/>
    </location>
</feature>
<evidence type="ECO:0000313" key="2">
    <source>
        <dbReference type="EMBL" id="ERK38904.1"/>
    </source>
</evidence>